<evidence type="ECO:0000259" key="1">
    <source>
        <dbReference type="Pfam" id="PF10091"/>
    </source>
</evidence>
<evidence type="ECO:0000313" key="3">
    <source>
        <dbReference type="Proteomes" id="UP001265315"/>
    </source>
</evidence>
<sequence>METEAESDKPWPSIALDHRVLPRSEVTDELSSQLDSLHRSTFDYFWSGSHPESGLPRDRMRADGLPIHEITSISGVGFGFLSLIVGVHRTWITRRDAIARAGRMLESLAAVKRFHGAFPHFVNASSGKTLPFAKFDDGGDLVETALLVQALICVREFFGGQTSAEIKLRRSIEEIVETVEWSWFTKGKTGPLFWHWSPRYAWSKNLPIAGWNEALVCYVLAAGSTAHPVGRETYHSGWARDGAIRNGSSYFGVRLPLGEPFGGPLFLSHYSFCTLDPRGLGDAYCSDYLEQVHAHCLINYRYCRTRYAGEAGWGLSACDGPKGYLVNSPTDDHGIIATTAALSSMPFLPQRARQAALRFLRWHGGALVGRFGLMDSFQPSTGWVSKTHLAINQGPVVAMMENDRSGLIWELFMNAPEVIAGLNRLGFHRDRSHERTKQQEAG</sequence>
<dbReference type="InterPro" id="IPR019282">
    <property type="entry name" value="Glycoamylase-like_cons_dom"/>
</dbReference>
<organism evidence="2 3">
    <name type="scientific">Agrobacterium tumefaciens</name>
    <dbReference type="NCBI Taxonomy" id="358"/>
    <lineage>
        <taxon>Bacteria</taxon>
        <taxon>Pseudomonadati</taxon>
        <taxon>Pseudomonadota</taxon>
        <taxon>Alphaproteobacteria</taxon>
        <taxon>Hyphomicrobiales</taxon>
        <taxon>Rhizobiaceae</taxon>
        <taxon>Rhizobium/Agrobacterium group</taxon>
        <taxon>Agrobacterium</taxon>
        <taxon>Agrobacterium tumefaciens complex</taxon>
    </lineage>
</organism>
<proteinExistence type="predicted"/>
<evidence type="ECO:0000313" key="2">
    <source>
        <dbReference type="EMBL" id="MDR6704810.1"/>
    </source>
</evidence>
<dbReference type="PIRSF" id="PIRSF028431">
    <property type="entry name" value="UCP028431"/>
    <property type="match status" value="1"/>
</dbReference>
<name>A0AAW8M195_AGRTU</name>
<dbReference type="InterPro" id="IPR016883">
    <property type="entry name" value="UCP028431"/>
</dbReference>
<feature type="domain" description="Glycoamylase-like" evidence="1">
    <location>
        <begin position="207"/>
        <end position="415"/>
    </location>
</feature>
<protein>
    <recommendedName>
        <fullName evidence="1">Glycoamylase-like domain-containing protein</fullName>
    </recommendedName>
</protein>
<gene>
    <name evidence="2" type="ORF">J2W61_004685</name>
</gene>
<dbReference type="Pfam" id="PF10091">
    <property type="entry name" value="Glycoamylase"/>
    <property type="match status" value="1"/>
</dbReference>
<accession>A0AAW8M195</accession>
<dbReference type="Gene3D" id="1.50.10.140">
    <property type="match status" value="1"/>
</dbReference>
<dbReference type="Proteomes" id="UP001265315">
    <property type="component" value="Unassembled WGS sequence"/>
</dbReference>
<dbReference type="EMBL" id="JAVDSW010000006">
    <property type="protein sequence ID" value="MDR6704810.1"/>
    <property type="molecule type" value="Genomic_DNA"/>
</dbReference>
<reference evidence="2" key="1">
    <citation type="submission" date="2023-07" db="EMBL/GenBank/DDBJ databases">
        <title>Sorghum-associated microbial communities from plants grown in Nebraska, USA.</title>
        <authorList>
            <person name="Schachtman D."/>
        </authorList>
    </citation>
    <scope>NUCLEOTIDE SEQUENCE</scope>
    <source>
        <strain evidence="2">1457</strain>
    </source>
</reference>
<comment type="caution">
    <text evidence="2">The sequence shown here is derived from an EMBL/GenBank/DDBJ whole genome shotgun (WGS) entry which is preliminary data.</text>
</comment>
<dbReference type="AlphaFoldDB" id="A0AAW8M195"/>